<keyword evidence="2" id="KW-0460">Magnesium</keyword>
<dbReference type="EMBL" id="RBNI01006870">
    <property type="protein sequence ID" value="RUP45717.1"/>
    <property type="molecule type" value="Genomic_DNA"/>
</dbReference>
<dbReference type="AlphaFoldDB" id="A0A433D4D1"/>
<dbReference type="GO" id="GO:0005975">
    <property type="term" value="P:carbohydrate metabolic process"/>
    <property type="evidence" value="ECO:0007669"/>
    <property type="project" value="InterPro"/>
</dbReference>
<dbReference type="GO" id="GO:0008973">
    <property type="term" value="F:phosphopentomutase activity"/>
    <property type="evidence" value="ECO:0007669"/>
    <property type="project" value="TreeGrafter"/>
</dbReference>
<dbReference type="GO" id="GO:0046872">
    <property type="term" value="F:metal ion binding"/>
    <property type="evidence" value="ECO:0007669"/>
    <property type="project" value="UniProtKB-KW"/>
</dbReference>
<evidence type="ECO:0000256" key="1">
    <source>
        <dbReference type="ARBA" id="ARBA00022723"/>
    </source>
</evidence>
<comment type="caution">
    <text evidence="5">The sequence shown here is derived from an EMBL/GenBank/DDBJ whole genome shotgun (WGS) entry which is preliminary data.</text>
</comment>
<evidence type="ECO:0000313" key="5">
    <source>
        <dbReference type="EMBL" id="RUP45717.1"/>
    </source>
</evidence>
<dbReference type="InterPro" id="IPR005845">
    <property type="entry name" value="A-D-PHexomutase_a/b/a-II"/>
</dbReference>
<keyword evidence="1" id="KW-0479">Metal-binding</keyword>
<dbReference type="PANTHER" id="PTHR45745">
    <property type="entry name" value="PHOSPHOMANNOMUTASE 45A"/>
    <property type="match status" value="1"/>
</dbReference>
<dbReference type="SUPFAM" id="SSF53738">
    <property type="entry name" value="Phosphoglucomutase, first 3 domains"/>
    <property type="match status" value="1"/>
</dbReference>
<organism evidence="5 6">
    <name type="scientific">Jimgerdemannia flammicorona</name>
    <dbReference type="NCBI Taxonomy" id="994334"/>
    <lineage>
        <taxon>Eukaryota</taxon>
        <taxon>Fungi</taxon>
        <taxon>Fungi incertae sedis</taxon>
        <taxon>Mucoromycota</taxon>
        <taxon>Mucoromycotina</taxon>
        <taxon>Endogonomycetes</taxon>
        <taxon>Endogonales</taxon>
        <taxon>Endogonaceae</taxon>
        <taxon>Jimgerdemannia</taxon>
    </lineage>
</organism>
<name>A0A433D4D1_9FUNG</name>
<dbReference type="GO" id="GO:0006166">
    <property type="term" value="P:purine ribonucleoside salvage"/>
    <property type="evidence" value="ECO:0007669"/>
    <property type="project" value="TreeGrafter"/>
</dbReference>
<protein>
    <recommendedName>
        <fullName evidence="4">Alpha-D-phosphohexomutase alpha/beta/alpha domain-containing protein</fullName>
    </recommendedName>
</protein>
<keyword evidence="6" id="KW-1185">Reference proteome</keyword>
<keyword evidence="3" id="KW-0413">Isomerase</keyword>
<dbReference type="PANTHER" id="PTHR45745:SF1">
    <property type="entry name" value="PHOSPHOGLUCOMUTASE 2B-RELATED"/>
    <property type="match status" value="1"/>
</dbReference>
<dbReference type="Gene3D" id="3.40.120.10">
    <property type="entry name" value="Alpha-D-Glucose-1,6-Bisphosphate, subunit A, domain 3"/>
    <property type="match status" value="1"/>
</dbReference>
<evidence type="ECO:0000256" key="3">
    <source>
        <dbReference type="ARBA" id="ARBA00023235"/>
    </source>
</evidence>
<dbReference type="Proteomes" id="UP000268093">
    <property type="component" value="Unassembled WGS sequence"/>
</dbReference>
<accession>A0A433D4D1</accession>
<evidence type="ECO:0000256" key="2">
    <source>
        <dbReference type="ARBA" id="ARBA00022842"/>
    </source>
</evidence>
<dbReference type="InterPro" id="IPR016055">
    <property type="entry name" value="A-D-PHexomutase_a/b/a-I/II/III"/>
</dbReference>
<dbReference type="Pfam" id="PF02879">
    <property type="entry name" value="PGM_PMM_II"/>
    <property type="match status" value="1"/>
</dbReference>
<dbReference type="OrthoDB" id="8300170at2759"/>
<feature type="non-terminal residue" evidence="5">
    <location>
        <position position="235"/>
    </location>
</feature>
<evidence type="ECO:0000259" key="4">
    <source>
        <dbReference type="Pfam" id="PF02879"/>
    </source>
</evidence>
<evidence type="ECO:0000313" key="6">
    <source>
        <dbReference type="Proteomes" id="UP000268093"/>
    </source>
</evidence>
<dbReference type="GO" id="GO:0005634">
    <property type="term" value="C:nucleus"/>
    <property type="evidence" value="ECO:0007669"/>
    <property type="project" value="TreeGrafter"/>
</dbReference>
<reference evidence="5 6" key="1">
    <citation type="journal article" date="2018" name="New Phytol.">
        <title>Phylogenomics of Endogonaceae and evolution of mycorrhizas within Mucoromycota.</title>
        <authorList>
            <person name="Chang Y."/>
            <person name="Desiro A."/>
            <person name="Na H."/>
            <person name="Sandor L."/>
            <person name="Lipzen A."/>
            <person name="Clum A."/>
            <person name="Barry K."/>
            <person name="Grigoriev I.V."/>
            <person name="Martin F.M."/>
            <person name="Stajich J.E."/>
            <person name="Smith M.E."/>
            <person name="Bonito G."/>
            <person name="Spatafora J.W."/>
        </authorList>
    </citation>
    <scope>NUCLEOTIDE SEQUENCE [LARGE SCALE GENOMIC DNA]</scope>
    <source>
        <strain evidence="5 6">GMNB39</strain>
    </source>
</reference>
<sequence length="235" mass="26386">MADRRGHRPRPPSPLQHVREARGCRVSIAGHQSVVLPQAGAHAVGVIWYQEAGRWRGPFNYRHLSYSRILSSFHPTPPPNLPHSISYWENACQIIPPHDTGITASIEKNLEPWIWDADLVSTHPLALDPERKGVIDAYFEEVAQLSKRRWVAELVLWGAASANASLIICARREHNTRSHLKFVYTAMHGVGTPYARRSFEAFGLKPFIEVPEQVQPDPDFPTVAFPNPEEGKGAL</sequence>
<feature type="domain" description="Alpha-D-phosphohexomutase alpha/beta/alpha" evidence="4">
    <location>
        <begin position="172"/>
        <end position="230"/>
    </location>
</feature>
<gene>
    <name evidence="5" type="ORF">BC936DRAFT_147821</name>
</gene>
<proteinExistence type="predicted"/>